<dbReference type="InterPro" id="IPR012951">
    <property type="entry name" value="BBE"/>
</dbReference>
<sequence length="563" mass="62284">MLRFALLCVSVLPQLGLAQLVSREWQGQRYGCRCYTDDECWPKAPAWKKLNDTVEGNLLVHVPPEAACHNTFDGPLGSIETYNEAACACLPTDDPTSPCSLGYYGVYVIDAHTKEHVQAGVNFARENNLRLIIRNTGHDFIGKRSTGYGALIIRTHSFQEIEFIEKYRGPGCYRGRAVKLGAGAQGRNTLREAHAQDPPQAMLTGECPTVGLVGGLVQGGGHGPWSPLKGMTADTALSFDLVTADGEFKTANAGENSDLYWALKGGGPGNFAVVLSATFKTWNDLPSAGAYMFMNFTTISDPDVYWEGIRIFHGHASRMTSAGLYVYFELGELMLRVLPFVAINKSQKELDLLTQPLLDDLRAADVPFEYASSEYPTFFDLYTTMFEDEGPAHALTGGWTFTHEDVDENNDEIVAALRNAVNPREDLMGQGFLVGHFFDAGHTVTKPSSATHPAFRRSVNLIITTLPVTPGASLEERADLENLLTHVIDEPLRQLGKNGCAYVNEADPYQDNWQQHFWGSNYERLFEIKKKWDPNGVFYAIATPGAEEWESIEYGTRLCKPLN</sequence>
<evidence type="ECO:0000256" key="2">
    <source>
        <dbReference type="ARBA" id="ARBA00023002"/>
    </source>
</evidence>
<dbReference type="PANTHER" id="PTHR13878:SF97">
    <property type="entry name" value="ISOAMYL ALCOHOL OXIDASE"/>
    <property type="match status" value="1"/>
</dbReference>
<dbReference type="InterPro" id="IPR016166">
    <property type="entry name" value="FAD-bd_PCMH"/>
</dbReference>
<dbReference type="Pfam" id="PF01565">
    <property type="entry name" value="FAD_binding_4"/>
    <property type="match status" value="1"/>
</dbReference>
<feature type="chain" id="PRO_5041204269" description="FAD-binding PCMH-type domain-containing protein" evidence="3">
    <location>
        <begin position="19"/>
        <end position="563"/>
    </location>
</feature>
<dbReference type="AlphaFoldDB" id="A0AA39GDP3"/>
<dbReference type="SUPFAM" id="SSF56176">
    <property type="entry name" value="FAD-binding/transporter-associated domain-like"/>
    <property type="match status" value="1"/>
</dbReference>
<keyword evidence="6" id="KW-1185">Reference proteome</keyword>
<dbReference type="PROSITE" id="PS51387">
    <property type="entry name" value="FAD_PCMH"/>
    <property type="match status" value="1"/>
</dbReference>
<protein>
    <recommendedName>
        <fullName evidence="4">FAD-binding PCMH-type domain-containing protein</fullName>
    </recommendedName>
</protein>
<dbReference type="Gene3D" id="3.30.465.10">
    <property type="match status" value="2"/>
</dbReference>
<name>A0AA39GDP3_SARSR</name>
<feature type="domain" description="FAD-binding PCMH-type" evidence="4">
    <location>
        <begin position="101"/>
        <end position="284"/>
    </location>
</feature>
<comment type="caution">
    <text evidence="5">The sequence shown here is derived from an EMBL/GenBank/DDBJ whole genome shotgun (WGS) entry which is preliminary data.</text>
</comment>
<dbReference type="InterPro" id="IPR050432">
    <property type="entry name" value="FAD-linked_Oxidoreductases_BP"/>
</dbReference>
<reference evidence="5" key="1">
    <citation type="submission" date="2022-10" db="EMBL/GenBank/DDBJ databases">
        <title>Determination and structural analysis of whole genome sequence of Sarocladium strictum F4-1.</title>
        <authorList>
            <person name="Hu L."/>
            <person name="Jiang Y."/>
        </authorList>
    </citation>
    <scope>NUCLEOTIDE SEQUENCE</scope>
    <source>
        <strain evidence="5">F4-1</strain>
    </source>
</reference>
<accession>A0AA39GDP3</accession>
<evidence type="ECO:0000256" key="3">
    <source>
        <dbReference type="SAM" id="SignalP"/>
    </source>
</evidence>
<dbReference type="InterPro" id="IPR016169">
    <property type="entry name" value="FAD-bd_PCMH_sub2"/>
</dbReference>
<dbReference type="PANTHER" id="PTHR13878">
    <property type="entry name" value="GULONOLACTONE OXIDASE"/>
    <property type="match status" value="1"/>
</dbReference>
<evidence type="ECO:0000313" key="5">
    <source>
        <dbReference type="EMBL" id="KAK0385136.1"/>
    </source>
</evidence>
<comment type="similarity">
    <text evidence="1">Belongs to the oxygen-dependent FAD-linked oxidoreductase family.</text>
</comment>
<proteinExistence type="inferred from homology"/>
<dbReference type="Proteomes" id="UP001175261">
    <property type="component" value="Unassembled WGS sequence"/>
</dbReference>
<dbReference type="InterPro" id="IPR006094">
    <property type="entry name" value="Oxid_FAD_bind_N"/>
</dbReference>
<evidence type="ECO:0000256" key="1">
    <source>
        <dbReference type="ARBA" id="ARBA00005466"/>
    </source>
</evidence>
<dbReference type="EMBL" id="JAPDFR010000007">
    <property type="protein sequence ID" value="KAK0385136.1"/>
    <property type="molecule type" value="Genomic_DNA"/>
</dbReference>
<keyword evidence="3" id="KW-0732">Signal</keyword>
<dbReference type="GO" id="GO:0071949">
    <property type="term" value="F:FAD binding"/>
    <property type="evidence" value="ECO:0007669"/>
    <property type="project" value="InterPro"/>
</dbReference>
<dbReference type="InterPro" id="IPR036318">
    <property type="entry name" value="FAD-bd_PCMH-like_sf"/>
</dbReference>
<evidence type="ECO:0000259" key="4">
    <source>
        <dbReference type="PROSITE" id="PS51387"/>
    </source>
</evidence>
<keyword evidence="2" id="KW-0560">Oxidoreductase</keyword>
<gene>
    <name evidence="5" type="ORF">NLU13_7614</name>
</gene>
<dbReference type="Pfam" id="PF08031">
    <property type="entry name" value="BBE"/>
    <property type="match status" value="1"/>
</dbReference>
<organism evidence="5 6">
    <name type="scientific">Sarocladium strictum</name>
    <name type="common">Black bundle disease fungus</name>
    <name type="synonym">Acremonium strictum</name>
    <dbReference type="NCBI Taxonomy" id="5046"/>
    <lineage>
        <taxon>Eukaryota</taxon>
        <taxon>Fungi</taxon>
        <taxon>Dikarya</taxon>
        <taxon>Ascomycota</taxon>
        <taxon>Pezizomycotina</taxon>
        <taxon>Sordariomycetes</taxon>
        <taxon>Hypocreomycetidae</taxon>
        <taxon>Hypocreales</taxon>
        <taxon>Sarocladiaceae</taxon>
        <taxon>Sarocladium</taxon>
    </lineage>
</organism>
<feature type="signal peptide" evidence="3">
    <location>
        <begin position="1"/>
        <end position="18"/>
    </location>
</feature>
<evidence type="ECO:0000313" key="6">
    <source>
        <dbReference type="Proteomes" id="UP001175261"/>
    </source>
</evidence>
<dbReference type="GO" id="GO:0016491">
    <property type="term" value="F:oxidoreductase activity"/>
    <property type="evidence" value="ECO:0007669"/>
    <property type="project" value="UniProtKB-KW"/>
</dbReference>